<comment type="caution">
    <text evidence="2">The sequence shown here is derived from an EMBL/GenBank/DDBJ whole genome shotgun (WGS) entry which is preliminary data.</text>
</comment>
<keyword evidence="3" id="KW-1185">Reference proteome</keyword>
<sequence length="73" mass="7808">MTTTTLSESATALAALRENPPAFIPVPLAAKILERTPARVYQMIADGILPVRRIGRAVRLSTVAFLAFIDGEG</sequence>
<accession>A0ABV3LE16</accession>
<dbReference type="Pfam" id="PF12728">
    <property type="entry name" value="HTH_17"/>
    <property type="match status" value="1"/>
</dbReference>
<dbReference type="Proteomes" id="UP001553715">
    <property type="component" value="Unassembled WGS sequence"/>
</dbReference>
<organism evidence="2 3">
    <name type="scientific">Microbacterium profundi</name>
    <dbReference type="NCBI Taxonomy" id="450380"/>
    <lineage>
        <taxon>Bacteria</taxon>
        <taxon>Bacillati</taxon>
        <taxon>Actinomycetota</taxon>
        <taxon>Actinomycetes</taxon>
        <taxon>Micrococcales</taxon>
        <taxon>Microbacteriaceae</taxon>
        <taxon>Microbacterium</taxon>
    </lineage>
</organism>
<reference evidence="2 3" key="1">
    <citation type="submission" date="2024-06" db="EMBL/GenBank/DDBJ databases">
        <title>The Natural Products Discovery Center: Release of the First 8490 Sequenced Strains for Exploring Actinobacteria Biosynthetic Diversity.</title>
        <authorList>
            <person name="Kalkreuter E."/>
            <person name="Kautsar S.A."/>
            <person name="Yang D."/>
            <person name="Bader C.D."/>
            <person name="Teijaro C.N."/>
            <person name="Fluegel L."/>
            <person name="Davis C.M."/>
            <person name="Simpson J.R."/>
            <person name="Lauterbach L."/>
            <person name="Steele A.D."/>
            <person name="Gui C."/>
            <person name="Meng S."/>
            <person name="Li G."/>
            <person name="Viehrig K."/>
            <person name="Ye F."/>
            <person name="Su P."/>
            <person name="Kiefer A.F."/>
            <person name="Nichols A."/>
            <person name="Cepeda A.J."/>
            <person name="Yan W."/>
            <person name="Fan B."/>
            <person name="Jiang Y."/>
            <person name="Adhikari A."/>
            <person name="Zheng C.-J."/>
            <person name="Schuster L."/>
            <person name="Cowan T.M."/>
            <person name="Smanski M.J."/>
            <person name="Chevrette M.G."/>
            <person name="De Carvalho L.P.S."/>
            <person name="Shen B."/>
        </authorList>
    </citation>
    <scope>NUCLEOTIDE SEQUENCE [LARGE SCALE GENOMIC DNA]</scope>
    <source>
        <strain evidence="2 3">NPDC077434</strain>
    </source>
</reference>
<feature type="domain" description="Helix-turn-helix" evidence="1">
    <location>
        <begin position="29"/>
        <end position="70"/>
    </location>
</feature>
<proteinExistence type="predicted"/>
<evidence type="ECO:0000313" key="2">
    <source>
        <dbReference type="EMBL" id="MEW1974155.1"/>
    </source>
</evidence>
<dbReference type="RefSeq" id="WP_366232409.1">
    <property type="nucleotide sequence ID" value="NZ_JBFBMH010000003.1"/>
</dbReference>
<name>A0ABV3LE16_9MICO</name>
<evidence type="ECO:0000259" key="1">
    <source>
        <dbReference type="Pfam" id="PF12728"/>
    </source>
</evidence>
<dbReference type="InterPro" id="IPR041657">
    <property type="entry name" value="HTH_17"/>
</dbReference>
<gene>
    <name evidence="2" type="ORF">AB0301_03580</name>
</gene>
<evidence type="ECO:0000313" key="3">
    <source>
        <dbReference type="Proteomes" id="UP001553715"/>
    </source>
</evidence>
<dbReference type="EMBL" id="JBFBMH010000003">
    <property type="protein sequence ID" value="MEW1974155.1"/>
    <property type="molecule type" value="Genomic_DNA"/>
</dbReference>
<protein>
    <submittedName>
        <fullName evidence="2">Helix-turn-helix domain-containing protein</fullName>
    </submittedName>
</protein>